<dbReference type="EMBL" id="FOES01000005">
    <property type="protein sequence ID" value="SEQ01640.1"/>
    <property type="molecule type" value="Genomic_DNA"/>
</dbReference>
<dbReference type="Pfam" id="PF07681">
    <property type="entry name" value="DoxX"/>
    <property type="match status" value="1"/>
</dbReference>
<comment type="similarity">
    <text evidence="2">Belongs to the DoxX family.</text>
</comment>
<feature type="transmembrane region" description="Helical" evidence="7">
    <location>
        <begin position="46"/>
        <end position="64"/>
    </location>
</feature>
<organism evidence="8 9">
    <name type="scientific">Piscibacillus halophilus</name>
    <dbReference type="NCBI Taxonomy" id="571933"/>
    <lineage>
        <taxon>Bacteria</taxon>
        <taxon>Bacillati</taxon>
        <taxon>Bacillota</taxon>
        <taxon>Bacilli</taxon>
        <taxon>Bacillales</taxon>
        <taxon>Bacillaceae</taxon>
        <taxon>Piscibacillus</taxon>
    </lineage>
</organism>
<dbReference type="Proteomes" id="UP000199427">
    <property type="component" value="Unassembled WGS sequence"/>
</dbReference>
<evidence type="ECO:0000256" key="2">
    <source>
        <dbReference type="ARBA" id="ARBA00006679"/>
    </source>
</evidence>
<feature type="transmembrane region" description="Helical" evidence="7">
    <location>
        <begin position="12"/>
        <end position="34"/>
    </location>
</feature>
<keyword evidence="4 7" id="KW-0812">Transmembrane</keyword>
<dbReference type="PANTHER" id="PTHR33452:SF1">
    <property type="entry name" value="INNER MEMBRANE PROTEIN YPHA-RELATED"/>
    <property type="match status" value="1"/>
</dbReference>
<evidence type="ECO:0000256" key="1">
    <source>
        <dbReference type="ARBA" id="ARBA00004651"/>
    </source>
</evidence>
<evidence type="ECO:0000256" key="6">
    <source>
        <dbReference type="ARBA" id="ARBA00023136"/>
    </source>
</evidence>
<dbReference type="PANTHER" id="PTHR33452">
    <property type="entry name" value="OXIDOREDUCTASE CATD-RELATED"/>
    <property type="match status" value="1"/>
</dbReference>
<gene>
    <name evidence="8" type="ORF">SAMN05216362_10593</name>
</gene>
<dbReference type="STRING" id="571933.SAMN05216362_10593"/>
<name>A0A1H9CK92_9BACI</name>
<keyword evidence="3" id="KW-1003">Cell membrane</keyword>
<sequence>MVKISTTQLVRYLVGFIFIVSGLMKVVGSGLGAYFTNLGFPSPITFMYIVAATEIVFGLLIILNRYVKLSTIPLMVIIIGAIVITKLPMLHEGLINTLFHARLDIVTLGLLFLLYQQYDGKLFRP</sequence>
<dbReference type="AlphaFoldDB" id="A0A1H9CK92"/>
<reference evidence="8 9" key="1">
    <citation type="submission" date="2016-10" db="EMBL/GenBank/DDBJ databases">
        <authorList>
            <person name="de Groot N.N."/>
        </authorList>
    </citation>
    <scope>NUCLEOTIDE SEQUENCE [LARGE SCALE GENOMIC DNA]</scope>
    <source>
        <strain evidence="8 9">DSM 21633</strain>
    </source>
</reference>
<evidence type="ECO:0000256" key="5">
    <source>
        <dbReference type="ARBA" id="ARBA00022989"/>
    </source>
</evidence>
<evidence type="ECO:0000313" key="9">
    <source>
        <dbReference type="Proteomes" id="UP000199427"/>
    </source>
</evidence>
<keyword evidence="6 7" id="KW-0472">Membrane</keyword>
<dbReference type="RefSeq" id="WP_091772819.1">
    <property type="nucleotide sequence ID" value="NZ_CAESCL010000014.1"/>
</dbReference>
<comment type="subcellular location">
    <subcellularLocation>
        <location evidence="1">Cell membrane</location>
        <topology evidence="1">Multi-pass membrane protein</topology>
    </subcellularLocation>
</comment>
<evidence type="ECO:0000256" key="3">
    <source>
        <dbReference type="ARBA" id="ARBA00022475"/>
    </source>
</evidence>
<feature type="transmembrane region" description="Helical" evidence="7">
    <location>
        <begin position="97"/>
        <end position="115"/>
    </location>
</feature>
<keyword evidence="9" id="KW-1185">Reference proteome</keyword>
<evidence type="ECO:0000313" key="8">
    <source>
        <dbReference type="EMBL" id="SEQ01640.1"/>
    </source>
</evidence>
<feature type="transmembrane region" description="Helical" evidence="7">
    <location>
        <begin position="71"/>
        <end position="91"/>
    </location>
</feature>
<evidence type="ECO:0000256" key="7">
    <source>
        <dbReference type="SAM" id="Phobius"/>
    </source>
</evidence>
<dbReference type="InterPro" id="IPR051907">
    <property type="entry name" value="DoxX-like_oxidoreductase"/>
</dbReference>
<accession>A0A1H9CK92</accession>
<dbReference type="GO" id="GO:0005886">
    <property type="term" value="C:plasma membrane"/>
    <property type="evidence" value="ECO:0007669"/>
    <property type="project" value="UniProtKB-SubCell"/>
</dbReference>
<protein>
    <submittedName>
        <fullName evidence="8">Uncharacterized membrane protein YphA, DoxX/SURF4 family</fullName>
    </submittedName>
</protein>
<keyword evidence="5 7" id="KW-1133">Transmembrane helix</keyword>
<dbReference type="InterPro" id="IPR032808">
    <property type="entry name" value="DoxX"/>
</dbReference>
<proteinExistence type="inferred from homology"/>
<evidence type="ECO:0000256" key="4">
    <source>
        <dbReference type="ARBA" id="ARBA00022692"/>
    </source>
</evidence>
<dbReference type="OrthoDB" id="2969770at2"/>